<dbReference type="RefSeq" id="WP_006308400.1">
    <property type="nucleotide sequence ID" value="NZ_ARZA01000064.1"/>
</dbReference>
<dbReference type="eggNOG" id="ENOG50330DR">
    <property type="taxonomic scope" value="Bacteria"/>
</dbReference>
<keyword evidence="1" id="KW-0472">Membrane</keyword>
<proteinExistence type="predicted"/>
<sequence>MGDIFAFNWGWVVLGILAIVTLLYLYKRGNEDLVKKIILSLVVRAEKTLGSKTGELKYAMVVNLAYKHIPSSLRLFFSKKEIDNMIEEAVRFLKEYLSEGRDLMGYDDEIKKMLYDNENL</sequence>
<keyword evidence="3" id="KW-1185">Reference proteome</keyword>
<reference evidence="2 3" key="1">
    <citation type="journal article" date="2015" name="Geomicrobiol. J.">
        <title>Caldisalinibacter kiritimatiensis gen. nov., sp. nov., a moderately thermohalophilic thiosulfate-reducing bacterium from a hypersaline microbial mat.</title>
        <authorList>
            <person name="Ben Hania W."/>
            <person name="Joseph M."/>
            <person name="Fiebig A."/>
            <person name="Bunk B."/>
            <person name="Klenk H.-P."/>
            <person name="Fardeau M.-L."/>
            <person name="Spring S."/>
        </authorList>
    </citation>
    <scope>NUCLEOTIDE SEQUENCE [LARGE SCALE GENOMIC DNA]</scope>
    <source>
        <strain evidence="2 3">L21-TH-D2</strain>
    </source>
</reference>
<dbReference type="Proteomes" id="UP000013378">
    <property type="component" value="Unassembled WGS sequence"/>
</dbReference>
<feature type="transmembrane region" description="Helical" evidence="1">
    <location>
        <begin position="6"/>
        <end position="26"/>
    </location>
</feature>
<dbReference type="EMBL" id="ARZA01000064">
    <property type="protein sequence ID" value="EOD01401.1"/>
    <property type="molecule type" value="Genomic_DNA"/>
</dbReference>
<protein>
    <submittedName>
        <fullName evidence="2">Uncharacterized protein</fullName>
    </submittedName>
</protein>
<evidence type="ECO:0000313" key="2">
    <source>
        <dbReference type="EMBL" id="EOD01401.1"/>
    </source>
</evidence>
<dbReference type="STRING" id="1304284.L21TH_0547"/>
<organism evidence="2 3">
    <name type="scientific">Caldisalinibacter kiritimatiensis</name>
    <dbReference type="NCBI Taxonomy" id="1304284"/>
    <lineage>
        <taxon>Bacteria</taxon>
        <taxon>Bacillati</taxon>
        <taxon>Bacillota</taxon>
        <taxon>Tissierellia</taxon>
        <taxon>Tissierellales</taxon>
        <taxon>Thermohalobacteraceae</taxon>
        <taxon>Caldisalinibacter</taxon>
    </lineage>
</organism>
<dbReference type="AlphaFoldDB" id="R1CRV3"/>
<evidence type="ECO:0000313" key="3">
    <source>
        <dbReference type="Proteomes" id="UP000013378"/>
    </source>
</evidence>
<dbReference type="OrthoDB" id="1957223at2"/>
<name>R1CRV3_9FIRM</name>
<evidence type="ECO:0000256" key="1">
    <source>
        <dbReference type="SAM" id="Phobius"/>
    </source>
</evidence>
<gene>
    <name evidence="2" type="ORF">L21TH_0547</name>
</gene>
<keyword evidence="1" id="KW-0812">Transmembrane</keyword>
<accession>R1CRV3</accession>
<keyword evidence="1" id="KW-1133">Transmembrane helix</keyword>
<comment type="caution">
    <text evidence="2">The sequence shown here is derived from an EMBL/GenBank/DDBJ whole genome shotgun (WGS) entry which is preliminary data.</text>
</comment>